<gene>
    <name evidence="14" type="primary">folK</name>
    <name evidence="14" type="ORF">ACFO0A_00720</name>
</gene>
<dbReference type="PANTHER" id="PTHR43071">
    <property type="entry name" value="2-AMINO-4-HYDROXY-6-HYDROXYMETHYLDIHYDROPTERIDINE PYROPHOSPHOKINASE"/>
    <property type="match status" value="1"/>
</dbReference>
<accession>A0ABV8RKF7</accession>
<dbReference type="Gene3D" id="3.30.70.560">
    <property type="entry name" value="7,8-Dihydro-6-hydroxymethylpterin-pyrophosphokinase HPPK"/>
    <property type="match status" value="1"/>
</dbReference>
<keyword evidence="7" id="KW-0418">Kinase</keyword>
<comment type="pathway">
    <text evidence="1">Cofactor biosynthesis; tetrahydrofolate biosynthesis; 2-amino-4-hydroxy-6-hydroxymethyl-7,8-dihydropteridine diphosphate from 7,8-dihydroneopterin triphosphate: step 4/4.</text>
</comment>
<evidence type="ECO:0000256" key="5">
    <source>
        <dbReference type="ARBA" id="ARBA00022679"/>
    </source>
</evidence>
<evidence type="ECO:0000259" key="13">
    <source>
        <dbReference type="Pfam" id="PF01288"/>
    </source>
</evidence>
<evidence type="ECO:0000313" key="14">
    <source>
        <dbReference type="EMBL" id="MFC4293573.1"/>
    </source>
</evidence>
<dbReference type="EMBL" id="JBHSDR010000003">
    <property type="protein sequence ID" value="MFC4293573.1"/>
    <property type="molecule type" value="Genomic_DNA"/>
</dbReference>
<comment type="caution">
    <text evidence="14">The sequence shown here is derived from an EMBL/GenBank/DDBJ whole genome shotgun (WGS) entry which is preliminary data.</text>
</comment>
<evidence type="ECO:0000256" key="10">
    <source>
        <dbReference type="ARBA" id="ARBA00029409"/>
    </source>
</evidence>
<dbReference type="NCBIfam" id="TIGR01498">
    <property type="entry name" value="folK"/>
    <property type="match status" value="1"/>
</dbReference>
<evidence type="ECO:0000256" key="3">
    <source>
        <dbReference type="ARBA" id="ARBA00013253"/>
    </source>
</evidence>
<keyword evidence="8" id="KW-0067">ATP-binding</keyword>
<evidence type="ECO:0000256" key="12">
    <source>
        <dbReference type="ARBA" id="ARBA00033413"/>
    </source>
</evidence>
<evidence type="ECO:0000256" key="9">
    <source>
        <dbReference type="ARBA" id="ARBA00022909"/>
    </source>
</evidence>
<evidence type="ECO:0000256" key="8">
    <source>
        <dbReference type="ARBA" id="ARBA00022840"/>
    </source>
</evidence>
<protein>
    <recommendedName>
        <fullName evidence="4">2-amino-4-hydroxy-6-hydroxymethyldihydropteridine pyrophosphokinase</fullName>
        <ecNumber evidence="3">2.7.6.3</ecNumber>
    </recommendedName>
    <alternativeName>
        <fullName evidence="11">6-hydroxymethyl-7,8-dihydropterin pyrophosphokinase</fullName>
    </alternativeName>
    <alternativeName>
        <fullName evidence="12">7,8-dihydro-6-hydroxymethylpterin-pyrophosphokinase</fullName>
    </alternativeName>
</protein>
<keyword evidence="15" id="KW-1185">Reference proteome</keyword>
<dbReference type="InterPro" id="IPR000550">
    <property type="entry name" value="Hppk"/>
</dbReference>
<keyword evidence="9" id="KW-0289">Folate biosynthesis</keyword>
<dbReference type="InterPro" id="IPR035907">
    <property type="entry name" value="Hppk_sf"/>
</dbReference>
<comment type="similarity">
    <text evidence="2">Belongs to the HPPK family.</text>
</comment>
<dbReference type="EC" id="2.7.6.3" evidence="3"/>
<dbReference type="CDD" id="cd00483">
    <property type="entry name" value="HPPK"/>
    <property type="match status" value="1"/>
</dbReference>
<dbReference type="Proteomes" id="UP001595828">
    <property type="component" value="Unassembled WGS sequence"/>
</dbReference>
<evidence type="ECO:0000256" key="11">
    <source>
        <dbReference type="ARBA" id="ARBA00029766"/>
    </source>
</evidence>
<keyword evidence="6" id="KW-0547">Nucleotide-binding</keyword>
<evidence type="ECO:0000256" key="4">
    <source>
        <dbReference type="ARBA" id="ARBA00016218"/>
    </source>
</evidence>
<reference evidence="15" key="1">
    <citation type="journal article" date="2019" name="Int. J. Syst. Evol. Microbiol.">
        <title>The Global Catalogue of Microorganisms (GCM) 10K type strain sequencing project: providing services to taxonomists for standard genome sequencing and annotation.</title>
        <authorList>
            <consortium name="The Broad Institute Genomics Platform"/>
            <consortium name="The Broad Institute Genome Sequencing Center for Infectious Disease"/>
            <person name="Wu L."/>
            <person name="Ma J."/>
        </authorList>
    </citation>
    <scope>NUCLEOTIDE SEQUENCE [LARGE SCALE GENOMIC DNA]</scope>
    <source>
        <strain evidence="15">CGMCC 1.12989</strain>
    </source>
</reference>
<proteinExistence type="inferred from homology"/>
<dbReference type="Pfam" id="PF01288">
    <property type="entry name" value="HPPK"/>
    <property type="match status" value="1"/>
</dbReference>
<feature type="domain" description="7,8-dihydro-6-hydroxymethylpterin-pyrophosphokinase" evidence="13">
    <location>
        <begin position="7"/>
        <end position="138"/>
    </location>
</feature>
<dbReference type="RefSeq" id="WP_379537066.1">
    <property type="nucleotide sequence ID" value="NZ_JBHSDR010000003.1"/>
</dbReference>
<dbReference type="SUPFAM" id="SSF55083">
    <property type="entry name" value="6-hydroxymethyl-7,8-dihydropterin pyrophosphokinase, HPPK"/>
    <property type="match status" value="1"/>
</dbReference>
<evidence type="ECO:0000313" key="15">
    <source>
        <dbReference type="Proteomes" id="UP001595828"/>
    </source>
</evidence>
<organism evidence="14 15">
    <name type="scientific">Novosphingobium tardum</name>
    <dbReference type="NCBI Taxonomy" id="1538021"/>
    <lineage>
        <taxon>Bacteria</taxon>
        <taxon>Pseudomonadati</taxon>
        <taxon>Pseudomonadota</taxon>
        <taxon>Alphaproteobacteria</taxon>
        <taxon>Sphingomonadales</taxon>
        <taxon>Sphingomonadaceae</taxon>
        <taxon>Novosphingobium</taxon>
    </lineage>
</organism>
<comment type="function">
    <text evidence="10">Catalyzes the transfer of pyrophosphate from adenosine triphosphate (ATP) to 6-hydroxymethyl-7,8-dihydropterin, an enzymatic step in folate biosynthesis pathway.</text>
</comment>
<dbReference type="PANTHER" id="PTHR43071:SF1">
    <property type="entry name" value="2-AMINO-4-HYDROXY-6-HYDROXYMETHYLDIHYDROPTERIDINE PYROPHOSPHOKINASE"/>
    <property type="match status" value="1"/>
</dbReference>
<evidence type="ECO:0000256" key="7">
    <source>
        <dbReference type="ARBA" id="ARBA00022777"/>
    </source>
</evidence>
<evidence type="ECO:0000256" key="1">
    <source>
        <dbReference type="ARBA" id="ARBA00005051"/>
    </source>
</evidence>
<sequence length="163" mass="18016">MAWRYLVALGSNRRVNRFGAPPRVLRAAAVAMADAGLDVLALSPVIASAPLGPSRRRYANAVAEIETALDPPALLRVLNRIEDDFGRLRRGRPWSERSLDCDIVAWSGGSWGASDLVIPHPEFRKREFVLAPAATIAPRWRDPHTGLSMTHLASRLTRPRPRP</sequence>
<evidence type="ECO:0000256" key="2">
    <source>
        <dbReference type="ARBA" id="ARBA00005810"/>
    </source>
</evidence>
<name>A0ABV8RKF7_9SPHN</name>
<keyword evidence="5 14" id="KW-0808">Transferase</keyword>
<evidence type="ECO:0000256" key="6">
    <source>
        <dbReference type="ARBA" id="ARBA00022741"/>
    </source>
</evidence>
<dbReference type="GO" id="GO:0003848">
    <property type="term" value="F:2-amino-4-hydroxy-6-hydroxymethyldihydropteridine diphosphokinase activity"/>
    <property type="evidence" value="ECO:0007669"/>
    <property type="project" value="UniProtKB-EC"/>
</dbReference>